<dbReference type="RefSeq" id="WP_311821346.1">
    <property type="nucleotide sequence ID" value="NZ_JARPYF010000001.1"/>
</dbReference>
<keyword evidence="1" id="KW-0732">Signal</keyword>
<evidence type="ECO:0000313" key="3">
    <source>
        <dbReference type="EMBL" id="MDT2598307.1"/>
    </source>
</evidence>
<organism evidence="3 4">
    <name type="scientific">Enterococcus hulanensis</name>
    <dbReference type="NCBI Taxonomy" id="2559929"/>
    <lineage>
        <taxon>Bacteria</taxon>
        <taxon>Bacillati</taxon>
        <taxon>Bacillota</taxon>
        <taxon>Bacilli</taxon>
        <taxon>Lactobacillales</taxon>
        <taxon>Enterococcaceae</taxon>
        <taxon>Enterococcus</taxon>
    </lineage>
</organism>
<accession>A0ABU3EUF8</accession>
<dbReference type="Pfam" id="PF18050">
    <property type="entry name" value="Cyclophil_like2"/>
    <property type="match status" value="1"/>
</dbReference>
<feature type="signal peptide" evidence="1">
    <location>
        <begin position="1"/>
        <end position="21"/>
    </location>
</feature>
<evidence type="ECO:0000259" key="2">
    <source>
        <dbReference type="Pfam" id="PF18050"/>
    </source>
</evidence>
<comment type="caution">
    <text evidence="3">The sequence shown here is derived from an EMBL/GenBank/DDBJ whole genome shotgun (WGS) entry which is preliminary data.</text>
</comment>
<evidence type="ECO:0000256" key="1">
    <source>
        <dbReference type="SAM" id="SignalP"/>
    </source>
</evidence>
<dbReference type="SUPFAM" id="SSF50891">
    <property type="entry name" value="Cyclophilin-like"/>
    <property type="match status" value="1"/>
</dbReference>
<dbReference type="Proteomes" id="UP001252875">
    <property type="component" value="Unassembled WGS sequence"/>
</dbReference>
<feature type="domain" description="Cyclophilin-like" evidence="2">
    <location>
        <begin position="48"/>
        <end position="147"/>
    </location>
</feature>
<proteinExistence type="predicted"/>
<dbReference type="InterPro" id="IPR041183">
    <property type="entry name" value="Cyclophilin-like"/>
</dbReference>
<reference evidence="3 4" key="1">
    <citation type="submission" date="2023-03" db="EMBL/GenBank/DDBJ databases">
        <authorList>
            <person name="Shen W."/>
            <person name="Cai J."/>
        </authorList>
    </citation>
    <scope>NUCLEOTIDE SEQUENCE [LARGE SCALE GENOMIC DNA]</scope>
    <source>
        <strain evidence="3 4">D6-4</strain>
    </source>
</reference>
<keyword evidence="4" id="KW-1185">Reference proteome</keyword>
<evidence type="ECO:0000313" key="4">
    <source>
        <dbReference type="Proteomes" id="UP001252875"/>
    </source>
</evidence>
<gene>
    <name evidence="3" type="ORF">P7D85_00895</name>
</gene>
<sequence>MTFLQRFFLIGIMGVCLSAFAGCSSPDYSRTNESTVFSKEENEEIMRLRINGDEFQVKLEQNQTTEKLRMLLPKKFRMHDLHQNEKYYDLPQSLPTNATRVGKIEAGDVMLYGDDTLVIFYQSFDTNFSYTRIGRIVETQNLAERFGVGEIQIERSN</sequence>
<protein>
    <submittedName>
        <fullName evidence="3">Cyclophilin-like fold protein</fullName>
    </submittedName>
</protein>
<dbReference type="InterPro" id="IPR029000">
    <property type="entry name" value="Cyclophilin-like_dom_sf"/>
</dbReference>
<feature type="chain" id="PRO_5046079065" evidence="1">
    <location>
        <begin position="22"/>
        <end position="157"/>
    </location>
</feature>
<name>A0ABU3EUF8_9ENTE</name>
<dbReference type="PROSITE" id="PS51257">
    <property type="entry name" value="PROKAR_LIPOPROTEIN"/>
    <property type="match status" value="1"/>
</dbReference>
<dbReference type="Gene3D" id="2.40.100.20">
    <property type="match status" value="1"/>
</dbReference>
<dbReference type="EMBL" id="JARPYI010000001">
    <property type="protein sequence ID" value="MDT2598307.1"/>
    <property type="molecule type" value="Genomic_DNA"/>
</dbReference>